<keyword evidence="8 23" id="KW-0121">Carboxypeptidase</keyword>
<feature type="chain" id="PRO_5012237131" description="serine-type D-Ala-D-Ala carboxypeptidase" evidence="21">
    <location>
        <begin position="21"/>
        <end position="393"/>
    </location>
</feature>
<dbReference type="GO" id="GO:0009252">
    <property type="term" value="P:peptidoglycan biosynthetic process"/>
    <property type="evidence" value="ECO:0007669"/>
    <property type="project" value="UniProtKB-UniPathway"/>
</dbReference>
<dbReference type="GO" id="GO:0009002">
    <property type="term" value="F:serine-type D-Ala-D-Ala carboxypeptidase activity"/>
    <property type="evidence" value="ECO:0007669"/>
    <property type="project" value="UniProtKB-EC"/>
</dbReference>
<organism evidence="23 24">
    <name type="scientific">Oceanisphaera avium</name>
    <dbReference type="NCBI Taxonomy" id="1903694"/>
    <lineage>
        <taxon>Bacteria</taxon>
        <taxon>Pseudomonadati</taxon>
        <taxon>Pseudomonadota</taxon>
        <taxon>Gammaproteobacteria</taxon>
        <taxon>Aeromonadales</taxon>
        <taxon>Aeromonadaceae</taxon>
        <taxon>Oceanisphaera</taxon>
    </lineage>
</organism>
<keyword evidence="11" id="KW-0378">Hydrolase</keyword>
<evidence type="ECO:0000256" key="2">
    <source>
        <dbReference type="ARBA" id="ARBA00004417"/>
    </source>
</evidence>
<evidence type="ECO:0000256" key="5">
    <source>
        <dbReference type="ARBA" id="ARBA00012448"/>
    </source>
</evidence>
<evidence type="ECO:0000256" key="7">
    <source>
        <dbReference type="ARBA" id="ARBA00022519"/>
    </source>
</evidence>
<evidence type="ECO:0000256" key="19">
    <source>
        <dbReference type="PIRSR" id="PIRSR618044-2"/>
    </source>
</evidence>
<dbReference type="GO" id="GO:0008658">
    <property type="term" value="F:penicillin binding"/>
    <property type="evidence" value="ECO:0007669"/>
    <property type="project" value="UniProtKB-ARBA"/>
</dbReference>
<sequence length="393" mass="42670">MLTPIATLLLAATVSVSSYAQILTLPGGASMIPEAPTIAAKSYVLMDYASGQLLVSENADEKLPPASLTKMMTSYILAQALKEGKVNNEDMVTISEAAWAQNFPGSSVMFLEVGKEVSIEQLNRGIIIQSGNDATVAVAEHLAGSVNSFADLMNAWSARLGMTNSHFVTPHGLHSDDMYTTAKDMALLGQALIRDVPEEYKIYSEKSFVYNGITQHNRNSLLWDKSLHVDGIKTGHVDAVGYNLVSSATQDDMRLIAVVMGASSERSRAAESKKLLTYGFRFFQTVTPYEAGTKLMDQAILLGDKSHVELGVDKAVAVTIPRGQAKDLQADFTLDKSLRAPLAKGEQVGTVHLKLNDKDVATFALVALEDVEQGGFFSRMIDYVKLFFKDLFS</sequence>
<dbReference type="InterPro" id="IPR012907">
    <property type="entry name" value="Peptidase_S11_C"/>
</dbReference>
<keyword evidence="13" id="KW-0573">Peptidoglycan synthesis</keyword>
<dbReference type="GO" id="GO:0008360">
    <property type="term" value="P:regulation of cell shape"/>
    <property type="evidence" value="ECO:0007669"/>
    <property type="project" value="UniProtKB-KW"/>
</dbReference>
<evidence type="ECO:0000256" key="16">
    <source>
        <dbReference type="ARBA" id="ARBA00034000"/>
    </source>
</evidence>
<evidence type="ECO:0000256" key="13">
    <source>
        <dbReference type="ARBA" id="ARBA00022984"/>
    </source>
</evidence>
<evidence type="ECO:0000256" key="3">
    <source>
        <dbReference type="ARBA" id="ARBA00004752"/>
    </source>
</evidence>
<dbReference type="InterPro" id="IPR015956">
    <property type="entry name" value="Peniciliin-bd_prot_C_sf"/>
</dbReference>
<proteinExistence type="inferred from homology"/>
<evidence type="ECO:0000313" key="23">
    <source>
        <dbReference type="EMBL" id="ART81123.1"/>
    </source>
</evidence>
<comment type="pathway">
    <text evidence="3">Cell wall biogenesis; peptidoglycan biosynthesis.</text>
</comment>
<dbReference type="EMBL" id="CP021376">
    <property type="protein sequence ID" value="ART81123.1"/>
    <property type="molecule type" value="Genomic_DNA"/>
</dbReference>
<keyword evidence="10 21" id="KW-0732">Signal</keyword>
<dbReference type="GO" id="GO:0071555">
    <property type="term" value="P:cell wall organization"/>
    <property type="evidence" value="ECO:0007669"/>
    <property type="project" value="UniProtKB-KW"/>
</dbReference>
<feature type="signal peptide" evidence="21">
    <location>
        <begin position="1"/>
        <end position="20"/>
    </location>
</feature>
<evidence type="ECO:0000256" key="14">
    <source>
        <dbReference type="ARBA" id="ARBA00023136"/>
    </source>
</evidence>
<evidence type="ECO:0000256" key="4">
    <source>
        <dbReference type="ARBA" id="ARBA00007164"/>
    </source>
</evidence>
<dbReference type="InterPro" id="IPR018044">
    <property type="entry name" value="Peptidase_S11"/>
</dbReference>
<gene>
    <name evidence="23" type="ORF">CBP12_06375</name>
</gene>
<evidence type="ECO:0000256" key="12">
    <source>
        <dbReference type="ARBA" id="ARBA00022960"/>
    </source>
</evidence>
<evidence type="ECO:0000256" key="20">
    <source>
        <dbReference type="RuleBase" id="RU004016"/>
    </source>
</evidence>
<dbReference type="SMART" id="SM00936">
    <property type="entry name" value="PBP5_C"/>
    <property type="match status" value="1"/>
</dbReference>
<protein>
    <recommendedName>
        <fullName evidence="5">serine-type D-Ala-D-Ala carboxypeptidase</fullName>
        <ecNumber evidence="5">3.4.16.4</ecNumber>
    </recommendedName>
</protein>
<keyword evidence="7" id="KW-0997">Cell inner membrane</keyword>
<feature type="binding site" evidence="19">
    <location>
        <position position="233"/>
    </location>
    <ligand>
        <name>substrate</name>
    </ligand>
</feature>
<dbReference type="KEGG" id="ocm:CBP12_06375"/>
<comment type="subcellular location">
    <subcellularLocation>
        <location evidence="2">Cell inner membrane</location>
        <topology evidence="2">Peripheral membrane protein</topology>
    </subcellularLocation>
</comment>
<dbReference type="PANTHER" id="PTHR21581">
    <property type="entry name" value="D-ALANYL-D-ALANINE CARBOXYPEPTIDASE"/>
    <property type="match status" value="1"/>
</dbReference>
<evidence type="ECO:0000256" key="21">
    <source>
        <dbReference type="SAM" id="SignalP"/>
    </source>
</evidence>
<comment type="similarity">
    <text evidence="4 20">Belongs to the peptidase S11 family.</text>
</comment>
<comment type="catalytic activity">
    <reaction evidence="16">
        <text>Preferential cleavage: (Ac)2-L-Lys-D-Ala-|-D-Ala. Also transpeptidation of peptidyl-alanyl moieties that are N-acyl substituents of D-alanine.</text>
        <dbReference type="EC" id="3.4.16.4"/>
    </reaction>
</comment>
<accession>A0A1Y0D0N2</accession>
<evidence type="ECO:0000256" key="17">
    <source>
        <dbReference type="ARBA" id="ARBA00060592"/>
    </source>
</evidence>
<dbReference type="FunFam" id="3.40.710.10:FF:000001">
    <property type="entry name" value="D-alanyl-D-alanine serine-type carboxypeptidase"/>
    <property type="match status" value="1"/>
</dbReference>
<dbReference type="SUPFAM" id="SSF69189">
    <property type="entry name" value="Penicillin-binding protein associated domain"/>
    <property type="match status" value="1"/>
</dbReference>
<comment type="function">
    <text evidence="1">Removes C-terminal D-alanyl residues from sugar-peptide cell wall precursors.</text>
</comment>
<feature type="domain" description="Peptidase S11 D-Ala-D-Ala carboxypeptidase A C-terminal" evidence="22">
    <location>
        <begin position="283"/>
        <end position="373"/>
    </location>
</feature>
<evidence type="ECO:0000256" key="9">
    <source>
        <dbReference type="ARBA" id="ARBA00022670"/>
    </source>
</evidence>
<dbReference type="AlphaFoldDB" id="A0A1Y0D0N2"/>
<dbReference type="PANTHER" id="PTHR21581:SF6">
    <property type="entry name" value="TRAFFICKING PROTEIN PARTICLE COMPLEX SUBUNIT 12"/>
    <property type="match status" value="1"/>
</dbReference>
<dbReference type="InterPro" id="IPR001967">
    <property type="entry name" value="Peptidase_S11_N"/>
</dbReference>
<keyword evidence="12" id="KW-0133">Cell shape</keyword>
<evidence type="ECO:0000256" key="18">
    <source>
        <dbReference type="PIRSR" id="PIRSR618044-1"/>
    </source>
</evidence>
<reference evidence="24" key="1">
    <citation type="submission" date="2017-05" db="EMBL/GenBank/DDBJ databases">
        <authorList>
            <person name="Sung H."/>
        </authorList>
    </citation>
    <scope>NUCLEOTIDE SEQUENCE [LARGE SCALE GENOMIC DNA]</scope>
    <source>
        <strain evidence="24">AMac2203</strain>
    </source>
</reference>
<keyword evidence="24" id="KW-1185">Reference proteome</keyword>
<dbReference type="GO" id="GO:0005886">
    <property type="term" value="C:plasma membrane"/>
    <property type="evidence" value="ECO:0007669"/>
    <property type="project" value="UniProtKB-SubCell"/>
</dbReference>
<evidence type="ECO:0000256" key="6">
    <source>
        <dbReference type="ARBA" id="ARBA00022475"/>
    </source>
</evidence>
<dbReference type="SUPFAM" id="SSF56601">
    <property type="entry name" value="beta-lactamase/transpeptidase-like"/>
    <property type="match status" value="1"/>
</dbReference>
<evidence type="ECO:0000256" key="11">
    <source>
        <dbReference type="ARBA" id="ARBA00022801"/>
    </source>
</evidence>
<comment type="pathway">
    <text evidence="17">Glycan biosynthesis.</text>
</comment>
<dbReference type="Proteomes" id="UP000243793">
    <property type="component" value="Chromosome"/>
</dbReference>
<dbReference type="UniPathway" id="UPA00219"/>
<keyword evidence="14" id="KW-0472">Membrane</keyword>
<keyword evidence="15" id="KW-0961">Cell wall biogenesis/degradation</keyword>
<dbReference type="Gene3D" id="2.60.410.10">
    <property type="entry name" value="D-Ala-D-Ala carboxypeptidase, C-terminal domain"/>
    <property type="match status" value="1"/>
</dbReference>
<dbReference type="InterPro" id="IPR012338">
    <property type="entry name" value="Beta-lactam/transpept-like"/>
</dbReference>
<dbReference type="GO" id="GO:0006508">
    <property type="term" value="P:proteolysis"/>
    <property type="evidence" value="ECO:0007669"/>
    <property type="project" value="UniProtKB-KW"/>
</dbReference>
<name>A0A1Y0D0N2_9GAMM</name>
<evidence type="ECO:0000256" key="10">
    <source>
        <dbReference type="ARBA" id="ARBA00022729"/>
    </source>
</evidence>
<evidence type="ECO:0000256" key="15">
    <source>
        <dbReference type="ARBA" id="ARBA00023316"/>
    </source>
</evidence>
<keyword evidence="9" id="KW-0645">Protease</keyword>
<dbReference type="PRINTS" id="PR00725">
    <property type="entry name" value="DADACBPTASE1"/>
</dbReference>
<feature type="active site" evidence="18">
    <location>
        <position position="130"/>
    </location>
</feature>
<dbReference type="Pfam" id="PF07943">
    <property type="entry name" value="PBP5_C"/>
    <property type="match status" value="1"/>
</dbReference>
<evidence type="ECO:0000256" key="8">
    <source>
        <dbReference type="ARBA" id="ARBA00022645"/>
    </source>
</evidence>
<dbReference type="Pfam" id="PF00768">
    <property type="entry name" value="Peptidase_S11"/>
    <property type="match status" value="1"/>
</dbReference>
<evidence type="ECO:0000313" key="24">
    <source>
        <dbReference type="Proteomes" id="UP000243793"/>
    </source>
</evidence>
<dbReference type="EC" id="3.4.16.4" evidence="5"/>
<evidence type="ECO:0000256" key="1">
    <source>
        <dbReference type="ARBA" id="ARBA00003217"/>
    </source>
</evidence>
<feature type="active site" description="Proton acceptor" evidence="18">
    <location>
        <position position="70"/>
    </location>
</feature>
<evidence type="ECO:0000259" key="22">
    <source>
        <dbReference type="SMART" id="SM00936"/>
    </source>
</evidence>
<dbReference type="InterPro" id="IPR037167">
    <property type="entry name" value="Peptidase_S11_C_sf"/>
</dbReference>
<keyword evidence="6" id="KW-1003">Cell membrane</keyword>
<dbReference type="Gene3D" id="3.40.710.10">
    <property type="entry name" value="DD-peptidase/beta-lactamase superfamily"/>
    <property type="match status" value="1"/>
</dbReference>
<feature type="active site" description="Proton acceptor" evidence="18">
    <location>
        <position position="67"/>
    </location>
</feature>